<dbReference type="EMBL" id="QUSG01000014">
    <property type="protein sequence ID" value="KAA3524209.1"/>
    <property type="molecule type" value="Genomic_DNA"/>
</dbReference>
<sequence>MCHGCRVLLWLR</sequence>
<evidence type="ECO:0000313" key="4">
    <source>
        <dbReference type="Proteomes" id="UP000436911"/>
    </source>
</evidence>
<reference evidence="1 4" key="1">
    <citation type="submission" date="2018-08" db="EMBL/GenBank/DDBJ databases">
        <title>Genome sequencing of Agrobacterium vitis strain ICMP 10754.</title>
        <authorList>
            <person name="Visnovsky S.B."/>
            <person name="Pitman A.R."/>
        </authorList>
    </citation>
    <scope>NUCLEOTIDE SEQUENCE [LARGE SCALE GENOMIC DNA]</scope>
    <source>
        <strain evidence="1 4">ICMP 10754</strain>
    </source>
</reference>
<gene>
    <name evidence="2" type="ORF">DXT89_19375</name>
    <name evidence="1" type="ORF">DXT89_20030</name>
    <name evidence="3" type="ORF">GOZ88_22050</name>
</gene>
<protein>
    <submittedName>
        <fullName evidence="3">Uncharacterized protein</fullName>
    </submittedName>
</protein>
<organism evidence="3 5">
    <name type="scientific">Agrobacterium vitis</name>
    <name type="common">Rhizobium vitis</name>
    <dbReference type="NCBI Taxonomy" id="373"/>
    <lineage>
        <taxon>Bacteria</taxon>
        <taxon>Pseudomonadati</taxon>
        <taxon>Pseudomonadota</taxon>
        <taxon>Alphaproteobacteria</taxon>
        <taxon>Hyphomicrobiales</taxon>
        <taxon>Rhizobiaceae</taxon>
        <taxon>Rhizobium/Agrobacterium group</taxon>
        <taxon>Agrobacterium</taxon>
    </lineage>
</organism>
<evidence type="ECO:0000313" key="1">
    <source>
        <dbReference type="EMBL" id="KAA3523822.1"/>
    </source>
</evidence>
<name>A0A368NUJ7_AGRVI</name>
<accession>A0A368NUJ7</accession>
<evidence type="ECO:0000313" key="3">
    <source>
        <dbReference type="EMBL" id="MVA58796.1"/>
    </source>
</evidence>
<reference evidence="3 5" key="2">
    <citation type="submission" date="2019-12" db="EMBL/GenBank/DDBJ databases">
        <title>Whole-genome sequencing of Allorhizobium vitis.</title>
        <authorList>
            <person name="Gan H.M."/>
            <person name="Szegedi E."/>
            <person name="Burr T."/>
            <person name="Savka M.A."/>
        </authorList>
    </citation>
    <scope>NUCLEOTIDE SEQUENCE [LARGE SCALE GENOMIC DNA]</scope>
    <source>
        <strain evidence="3 5">CG415</strain>
    </source>
</reference>
<proteinExistence type="predicted"/>
<dbReference type="EMBL" id="WPHU01000010">
    <property type="protein sequence ID" value="MVA58796.1"/>
    <property type="molecule type" value="Genomic_DNA"/>
</dbReference>
<evidence type="ECO:0000313" key="5">
    <source>
        <dbReference type="Proteomes" id="UP000440716"/>
    </source>
</evidence>
<comment type="caution">
    <text evidence="3">The sequence shown here is derived from an EMBL/GenBank/DDBJ whole genome shotgun (WGS) entry which is preliminary data.</text>
</comment>
<dbReference type="EMBL" id="QUSG01000015">
    <property type="protein sequence ID" value="KAA3523822.1"/>
    <property type="molecule type" value="Genomic_DNA"/>
</dbReference>
<dbReference type="Proteomes" id="UP000440716">
    <property type="component" value="Unassembled WGS sequence"/>
</dbReference>
<evidence type="ECO:0000313" key="2">
    <source>
        <dbReference type="EMBL" id="KAA3524209.1"/>
    </source>
</evidence>
<dbReference type="Proteomes" id="UP000436911">
    <property type="component" value="Unassembled WGS sequence"/>
</dbReference>